<dbReference type="InterPro" id="IPR002557">
    <property type="entry name" value="Chitin-bd_dom"/>
</dbReference>
<feature type="compositionally biased region" description="Low complexity" evidence="13">
    <location>
        <begin position="487"/>
        <end position="562"/>
    </location>
</feature>
<evidence type="ECO:0000256" key="2">
    <source>
        <dbReference type="ARBA" id="ARBA00009121"/>
    </source>
</evidence>
<dbReference type="PROSITE" id="PS50940">
    <property type="entry name" value="CHIT_BIND_II"/>
    <property type="match status" value="1"/>
</dbReference>
<keyword evidence="11" id="KW-0624">Polysaccharide degradation</keyword>
<dbReference type="CDD" id="cd02872">
    <property type="entry name" value="GH18_chitolectin_chitotriosidase"/>
    <property type="match status" value="1"/>
</dbReference>
<dbReference type="GO" id="GO:0000272">
    <property type="term" value="P:polysaccharide catabolic process"/>
    <property type="evidence" value="ECO:0007669"/>
    <property type="project" value="UniProtKB-KW"/>
</dbReference>
<comment type="similarity">
    <text evidence="2">Belongs to the glycosyl hydrolase 18 family. Chitinase class II subfamily.</text>
</comment>
<dbReference type="PROSITE" id="PS01095">
    <property type="entry name" value="GH18_1"/>
    <property type="match status" value="1"/>
</dbReference>
<accession>A0A834RCW5</accession>
<dbReference type="SUPFAM" id="SSF51445">
    <property type="entry name" value="(Trans)glycosidases"/>
    <property type="match status" value="1"/>
</dbReference>
<comment type="catalytic activity">
    <reaction evidence="1">
        <text>Random endo-hydrolysis of N-acetyl-beta-D-glucosaminide (1-&gt;4)-beta-linkages in chitin and chitodextrins.</text>
        <dbReference type="EC" id="3.2.1.14"/>
    </reaction>
</comment>
<dbReference type="Pfam" id="PF00704">
    <property type="entry name" value="Glyco_hydro_18"/>
    <property type="match status" value="1"/>
</dbReference>
<dbReference type="GO" id="GO:0008061">
    <property type="term" value="F:chitin binding"/>
    <property type="evidence" value="ECO:0007669"/>
    <property type="project" value="UniProtKB-KW"/>
</dbReference>
<reference evidence="18" key="3">
    <citation type="submission" date="2022-06" db="UniProtKB">
        <authorList>
            <consortium name="EnsemblMetazoa"/>
        </authorList>
    </citation>
    <scope>IDENTIFICATION</scope>
</reference>
<dbReference type="GO" id="GO:0008843">
    <property type="term" value="F:endochitinase activity"/>
    <property type="evidence" value="ECO:0007669"/>
    <property type="project" value="UniProtKB-EC"/>
</dbReference>
<dbReference type="Gene3D" id="2.170.140.10">
    <property type="entry name" value="Chitin binding domain"/>
    <property type="match status" value="1"/>
</dbReference>
<reference evidence="19" key="1">
    <citation type="journal article" date="2020" name="PLoS Negl. Trop. Dis.">
        <title>High-quality nuclear genome for Sarcoptes scabiei-A critical resource for a neglected parasite.</title>
        <authorList>
            <person name="Korhonen P.K."/>
            <person name="Gasser R.B."/>
            <person name="Ma G."/>
            <person name="Wang T."/>
            <person name="Stroehlein A.J."/>
            <person name="Young N.D."/>
            <person name="Ang C.S."/>
            <person name="Fernando D.D."/>
            <person name="Lu H.C."/>
            <person name="Taylor S."/>
            <person name="Reynolds S.L."/>
            <person name="Mofiz E."/>
            <person name="Najaraj S.H."/>
            <person name="Gowda H."/>
            <person name="Madugundu A."/>
            <person name="Renuse S."/>
            <person name="Holt D."/>
            <person name="Pandey A."/>
            <person name="Papenfuss A.T."/>
            <person name="Fischer K."/>
        </authorList>
    </citation>
    <scope>NUCLEOTIDE SEQUENCE [LARGE SCALE GENOMIC DNA]</scope>
</reference>
<dbReference type="Proteomes" id="UP000070412">
    <property type="component" value="Unassembled WGS sequence"/>
</dbReference>
<dbReference type="InterPro" id="IPR017853">
    <property type="entry name" value="GH"/>
</dbReference>
<evidence type="ECO:0000256" key="12">
    <source>
        <dbReference type="RuleBase" id="RU000489"/>
    </source>
</evidence>
<evidence type="ECO:0000313" key="17">
    <source>
        <dbReference type="EMBL" id="KAF7493191.1"/>
    </source>
</evidence>
<organism evidence="17">
    <name type="scientific">Sarcoptes scabiei</name>
    <name type="common">Itch mite</name>
    <name type="synonym">Acarus scabiei</name>
    <dbReference type="NCBI Taxonomy" id="52283"/>
    <lineage>
        <taxon>Eukaryota</taxon>
        <taxon>Metazoa</taxon>
        <taxon>Ecdysozoa</taxon>
        <taxon>Arthropoda</taxon>
        <taxon>Chelicerata</taxon>
        <taxon>Arachnida</taxon>
        <taxon>Acari</taxon>
        <taxon>Acariformes</taxon>
        <taxon>Sarcoptiformes</taxon>
        <taxon>Astigmata</taxon>
        <taxon>Psoroptidia</taxon>
        <taxon>Sarcoptoidea</taxon>
        <taxon>Sarcoptidae</taxon>
        <taxon>Sarcoptinae</taxon>
        <taxon>Sarcoptes</taxon>
    </lineage>
</organism>
<dbReference type="InterPro" id="IPR001579">
    <property type="entry name" value="Glyco_hydro_18_chit_AS"/>
</dbReference>
<evidence type="ECO:0000313" key="19">
    <source>
        <dbReference type="Proteomes" id="UP000070412"/>
    </source>
</evidence>
<dbReference type="EC" id="3.2.1.14" evidence="3"/>
<dbReference type="InterPro" id="IPR029070">
    <property type="entry name" value="Chitinase_insertion_sf"/>
</dbReference>
<feature type="region of interest" description="Disordered" evidence="13">
    <location>
        <begin position="433"/>
        <end position="619"/>
    </location>
</feature>
<dbReference type="GO" id="GO:0005576">
    <property type="term" value="C:extracellular region"/>
    <property type="evidence" value="ECO:0007669"/>
    <property type="project" value="InterPro"/>
</dbReference>
<feature type="domain" description="GH18" evidence="16">
    <location>
        <begin position="63"/>
        <end position="432"/>
    </location>
</feature>
<keyword evidence="8" id="KW-1015">Disulfide bond</keyword>
<dbReference type="PANTHER" id="PTHR11177">
    <property type="entry name" value="CHITINASE"/>
    <property type="match status" value="1"/>
</dbReference>
<keyword evidence="5 14" id="KW-0732">Signal</keyword>
<dbReference type="OrthoDB" id="73875at2759"/>
<dbReference type="FunFam" id="3.20.20.80:FF:000097">
    <property type="entry name" value="Probable chitinase 2"/>
    <property type="match status" value="1"/>
</dbReference>
<dbReference type="EMBL" id="WVUK01000056">
    <property type="protein sequence ID" value="KAF7493191.1"/>
    <property type="molecule type" value="Genomic_DNA"/>
</dbReference>
<keyword evidence="4" id="KW-0147">Chitin-binding</keyword>
<evidence type="ECO:0000256" key="4">
    <source>
        <dbReference type="ARBA" id="ARBA00022669"/>
    </source>
</evidence>
<dbReference type="PROSITE" id="PS51910">
    <property type="entry name" value="GH18_2"/>
    <property type="match status" value="1"/>
</dbReference>
<dbReference type="SUPFAM" id="SSF54556">
    <property type="entry name" value="Chitinase insertion domain"/>
    <property type="match status" value="1"/>
</dbReference>
<proteinExistence type="inferred from homology"/>
<dbReference type="SUPFAM" id="SSF57625">
    <property type="entry name" value="Invertebrate chitin-binding proteins"/>
    <property type="match status" value="1"/>
</dbReference>
<dbReference type="InterPro" id="IPR036508">
    <property type="entry name" value="Chitin-bd_dom_sf"/>
</dbReference>
<keyword evidence="10 12" id="KW-0326">Glycosidase</keyword>
<dbReference type="InterPro" id="IPR011583">
    <property type="entry name" value="Chitinase_II/V-like_cat"/>
</dbReference>
<evidence type="ECO:0000256" key="7">
    <source>
        <dbReference type="ARBA" id="ARBA00023024"/>
    </source>
</evidence>
<feature type="compositionally biased region" description="Low complexity" evidence="13">
    <location>
        <begin position="581"/>
        <end position="617"/>
    </location>
</feature>
<evidence type="ECO:0000256" key="5">
    <source>
        <dbReference type="ARBA" id="ARBA00022729"/>
    </source>
</evidence>
<dbReference type="Pfam" id="PF01607">
    <property type="entry name" value="CBM_14"/>
    <property type="match status" value="1"/>
</dbReference>
<keyword evidence="9" id="KW-0119">Carbohydrate metabolism</keyword>
<keyword evidence="19" id="KW-1185">Reference proteome</keyword>
<gene>
    <name evidence="17" type="ORF">SSS_4439</name>
</gene>
<dbReference type="PANTHER" id="PTHR11177:SF360">
    <property type="entry name" value="CHITINASE 4-RELATED"/>
    <property type="match status" value="1"/>
</dbReference>
<dbReference type="Gene3D" id="3.10.50.10">
    <property type="match status" value="1"/>
</dbReference>
<dbReference type="EnsemblMetazoa" id="SSS_4439s_mrna">
    <property type="protein sequence ID" value="KAF7493191.1"/>
    <property type="gene ID" value="SSS_4439"/>
</dbReference>
<evidence type="ECO:0000259" key="16">
    <source>
        <dbReference type="PROSITE" id="PS51910"/>
    </source>
</evidence>
<reference evidence="17" key="2">
    <citation type="submission" date="2020-01" db="EMBL/GenBank/DDBJ databases">
        <authorList>
            <person name="Korhonen P.K.K."/>
            <person name="Guangxu M.G."/>
            <person name="Wang T.W."/>
            <person name="Stroehlein A.J.S."/>
            <person name="Young N.D."/>
            <person name="Ang C.-S.A."/>
            <person name="Fernando D.W.F."/>
            <person name="Lu H.L."/>
            <person name="Taylor S.T."/>
            <person name="Ehtesham M.E.M."/>
            <person name="Najaraj S.H.N."/>
            <person name="Harsha G.H.G."/>
            <person name="Madugundu A.M."/>
            <person name="Renuse S.R."/>
            <person name="Holt D.H."/>
            <person name="Pandey A.P."/>
            <person name="Papenfuss A.P."/>
            <person name="Gasser R.B.G."/>
            <person name="Fischer K.F."/>
        </authorList>
    </citation>
    <scope>NUCLEOTIDE SEQUENCE</scope>
    <source>
        <strain evidence="17">SSS_KF_BRIS2020</strain>
    </source>
</reference>
<evidence type="ECO:0000256" key="1">
    <source>
        <dbReference type="ARBA" id="ARBA00000822"/>
    </source>
</evidence>
<evidence type="ECO:0000256" key="11">
    <source>
        <dbReference type="ARBA" id="ARBA00023326"/>
    </source>
</evidence>
<dbReference type="InterPro" id="IPR001223">
    <property type="entry name" value="Glyco_hydro18_cat"/>
</dbReference>
<dbReference type="InterPro" id="IPR050314">
    <property type="entry name" value="Glycosyl_Hydrlase_18"/>
</dbReference>
<keyword evidence="6 12" id="KW-0378">Hydrolase</keyword>
<evidence type="ECO:0000313" key="18">
    <source>
        <dbReference type="EnsemblMetazoa" id="KAF7493191.1"/>
    </source>
</evidence>
<protein>
    <recommendedName>
        <fullName evidence="3">chitinase</fullName>
        <ecNumber evidence="3">3.2.1.14</ecNumber>
    </recommendedName>
</protein>
<evidence type="ECO:0000256" key="13">
    <source>
        <dbReference type="SAM" id="MobiDB-lite"/>
    </source>
</evidence>
<feature type="domain" description="Chitin-binding type-2" evidence="15">
    <location>
        <begin position="680"/>
        <end position="741"/>
    </location>
</feature>
<evidence type="ECO:0000256" key="3">
    <source>
        <dbReference type="ARBA" id="ARBA00012729"/>
    </source>
</evidence>
<evidence type="ECO:0000256" key="10">
    <source>
        <dbReference type="ARBA" id="ARBA00023295"/>
    </source>
</evidence>
<dbReference type="Gene3D" id="3.20.20.80">
    <property type="entry name" value="Glycosidases"/>
    <property type="match status" value="1"/>
</dbReference>
<dbReference type="FunFam" id="3.10.50.10:FF:000004">
    <property type="entry name" value="Chitinase 5"/>
    <property type="match status" value="1"/>
</dbReference>
<evidence type="ECO:0000259" key="15">
    <source>
        <dbReference type="PROSITE" id="PS50940"/>
    </source>
</evidence>
<dbReference type="GO" id="GO:0006032">
    <property type="term" value="P:chitin catabolic process"/>
    <property type="evidence" value="ECO:0007669"/>
    <property type="project" value="UniProtKB-KW"/>
</dbReference>
<feature type="chain" id="PRO_5038316136" description="chitinase" evidence="14">
    <location>
        <begin position="31"/>
        <end position="780"/>
    </location>
</feature>
<feature type="compositionally biased region" description="Low complexity" evidence="13">
    <location>
        <begin position="461"/>
        <end position="478"/>
    </location>
</feature>
<dbReference type="SMART" id="SM00494">
    <property type="entry name" value="ChtBD2"/>
    <property type="match status" value="1"/>
</dbReference>
<evidence type="ECO:0000256" key="6">
    <source>
        <dbReference type="ARBA" id="ARBA00022801"/>
    </source>
</evidence>
<keyword evidence="7" id="KW-0146">Chitin degradation</keyword>
<dbReference type="AlphaFoldDB" id="A0A834RCW5"/>
<evidence type="ECO:0000256" key="14">
    <source>
        <dbReference type="SAM" id="SignalP"/>
    </source>
</evidence>
<sequence>MTFRRLKMSFYFTLSLFLIGSSFHIEKCSGYKTIAINETELVDLNQQQPETNLLSDDNSKQNLKLVCYYGSWAVYRPGRGKFPVEEIDPFLCSHIIYGFAGLSYENKIRPLDAWNDLKENWGKGAFLRFTGLKKVNKNLKTLIAIGGWNEGSTKYSQMAANPESRKVFVQSVLDFLERYDFDGLDMDWEYPGSRGGKHEDKQNFVALLRELKAAFKPRNYILSAAVAAGKHFMDPAYDIPEISKHLDMINVMCYDYHGSWEKTSGHHAPLFARPDRPEDYQLNVNFSINYWISKGAPREKLILGMGTYGRAFTLRRAEDHGIGDSAPQKGQAGPYTREGGSLGYNEICEMQTKHPDMSTVWDPYYLAPYSFWGRQWVGYDNVESIAIKSQYAKAMGLGGGMIWSIETDDFGGYCNQGRYPLLRAIRKVFDDPKKAFMPKPDQQSKQPHETTKPPSTPSFPPQQTTKFPTQPSKPSSKPSYPPKKTTKFPPQTTKPSIPPQQTTKFPPQTSKPSSKSPQTTITTKILTTKPWTTTTVTQGTSTSIVTTKQPSSPSSTTRKPVTMPDSESTTNRCKRPRPTTKRTTPSTTTTQSSTESPTTTTEFTTLRPPSESSSTSESSKKWWSESTPWWPTKPSKHASPGITTWWAATFPPSRKNPNAIEENPSSKDSDILIMKESSQSFTCTGSGLFRNPESCTKFIRCVETDIEDQFQLFFYECPDKTVFNSKTQLCDWVENVPDCLDSVPKYYFRGINFQNKGVVAIVNKGIGVFNDDEDGEDETQ</sequence>
<evidence type="ECO:0000256" key="9">
    <source>
        <dbReference type="ARBA" id="ARBA00023277"/>
    </source>
</evidence>
<dbReference type="SMART" id="SM00636">
    <property type="entry name" value="Glyco_18"/>
    <property type="match status" value="1"/>
</dbReference>
<feature type="signal peptide" evidence="14">
    <location>
        <begin position="1"/>
        <end position="30"/>
    </location>
</feature>
<name>A0A834RCW5_SARSC</name>
<evidence type="ECO:0000256" key="8">
    <source>
        <dbReference type="ARBA" id="ARBA00023157"/>
    </source>
</evidence>